<dbReference type="GeneID" id="30983057"/>
<dbReference type="GO" id="GO:0070987">
    <property type="term" value="P:error-free translesion synthesis"/>
    <property type="evidence" value="ECO:0007669"/>
    <property type="project" value="UniProtKB-ARBA"/>
</dbReference>
<feature type="region of interest" description="Disordered" evidence="16">
    <location>
        <begin position="745"/>
        <end position="770"/>
    </location>
</feature>
<evidence type="ECO:0000256" key="2">
    <source>
        <dbReference type="ARBA" id="ARBA00004123"/>
    </source>
</evidence>
<evidence type="ECO:0000313" key="19">
    <source>
        <dbReference type="EMBL" id="ODV77810.1"/>
    </source>
</evidence>
<dbReference type="InterPro" id="IPR043128">
    <property type="entry name" value="Rev_trsase/Diguanyl_cyclase"/>
</dbReference>
<dbReference type="GO" id="GO:0046872">
    <property type="term" value="F:metal ion binding"/>
    <property type="evidence" value="ECO:0007669"/>
    <property type="project" value="UniProtKB-KW"/>
</dbReference>
<dbReference type="Gene3D" id="3.30.70.270">
    <property type="match status" value="1"/>
</dbReference>
<evidence type="ECO:0000259" key="18">
    <source>
        <dbReference type="PROSITE" id="PS50173"/>
    </source>
</evidence>
<name>A0A1E4SEA8_9ASCO</name>
<feature type="domain" description="BRCT" evidence="17">
    <location>
        <begin position="145"/>
        <end position="233"/>
    </location>
</feature>
<organism evidence="19 20">
    <name type="scientific">Suhomyces tanzawaensis NRRL Y-17324</name>
    <dbReference type="NCBI Taxonomy" id="984487"/>
    <lineage>
        <taxon>Eukaryota</taxon>
        <taxon>Fungi</taxon>
        <taxon>Dikarya</taxon>
        <taxon>Ascomycota</taxon>
        <taxon>Saccharomycotina</taxon>
        <taxon>Pichiomycetes</taxon>
        <taxon>Debaryomycetaceae</taxon>
        <taxon>Suhomyces</taxon>
    </lineage>
</organism>
<dbReference type="OrthoDB" id="427711at2759"/>
<dbReference type="SUPFAM" id="SSF100879">
    <property type="entry name" value="Lesion bypass DNA polymerase (Y-family), little finger domain"/>
    <property type="match status" value="1"/>
</dbReference>
<dbReference type="PANTHER" id="PTHR45990">
    <property type="entry name" value="DNA REPAIR PROTEIN REV1"/>
    <property type="match status" value="1"/>
</dbReference>
<dbReference type="SUPFAM" id="SSF56672">
    <property type="entry name" value="DNA/RNA polymerases"/>
    <property type="match status" value="1"/>
</dbReference>
<feature type="domain" description="UmuC" evidence="18">
    <location>
        <begin position="346"/>
        <end position="534"/>
    </location>
</feature>
<evidence type="ECO:0000256" key="14">
    <source>
        <dbReference type="ARBA" id="ARBA00058985"/>
    </source>
</evidence>
<keyword evidence="7" id="KW-0548">Nucleotidyltransferase</keyword>
<evidence type="ECO:0000256" key="7">
    <source>
        <dbReference type="ARBA" id="ARBA00022695"/>
    </source>
</evidence>
<evidence type="ECO:0000256" key="10">
    <source>
        <dbReference type="ARBA" id="ARBA00022842"/>
    </source>
</evidence>
<dbReference type="AlphaFoldDB" id="A0A1E4SEA8"/>
<dbReference type="GO" id="GO:0005634">
    <property type="term" value="C:nucleus"/>
    <property type="evidence" value="ECO:0007669"/>
    <property type="project" value="UniProtKB-SubCell"/>
</dbReference>
<keyword evidence="8" id="KW-0479">Metal-binding</keyword>
<feature type="compositionally biased region" description="Basic and acidic residues" evidence="16">
    <location>
        <begin position="276"/>
        <end position="293"/>
    </location>
</feature>
<dbReference type="Pfam" id="PF00817">
    <property type="entry name" value="IMS"/>
    <property type="match status" value="1"/>
</dbReference>
<dbReference type="RefSeq" id="XP_020062932.1">
    <property type="nucleotide sequence ID" value="XM_020208921.1"/>
</dbReference>
<keyword evidence="6" id="KW-0808">Transferase</keyword>
<dbReference type="Gene3D" id="3.30.1490.100">
    <property type="entry name" value="DNA polymerase, Y-family, little finger domain"/>
    <property type="match status" value="1"/>
</dbReference>
<comment type="function">
    <text evidence="14">Deoxycytidyl transferase involved in DNA repair. Transfers a dCMP residue from dCTP to the 3'-end of a DNA primer in a template-dependent reaction. May assist in the first step in the bypass of abasic lesions by the insertion of a nucleotide opposite the lesion. Required for normal induction of mutations by physical and chemical agents. Involved in mitochondrial DNA mutagenesis.</text>
</comment>
<dbReference type="FunFam" id="3.40.50.10190:FF:000011">
    <property type="entry name" value="DNA repair protein REV1"/>
    <property type="match status" value="1"/>
</dbReference>
<dbReference type="InterPro" id="IPR001357">
    <property type="entry name" value="BRCT_dom"/>
</dbReference>
<sequence>NALLDKLIEYRSFLRSLDNELFISHVKQVQLLQDNYKKSDSFELPAPKGISTPLNSSNHLISLLSSDPFNDGLDEVLLNVQQSLTAKNGSYVSDDLNDLTDEDSVGIIHEFGDYSTYFHNKHLKQQKADEEYVRWNKKRRGSQDDLTPIFEGCIIHVNGHTTPSINEIHRLVISYGGKFISYLTNKGAATHIICDKLTPRKRIEYKNYKVVRAQWIVDSVSKNRLLDWQNYRLIEEIEYGQKRLDFAAKVDAESLDDDLPLMTQHEPENELSQTSDDNHLAEHLPKDNSKDGKIMDAKNPEFLKHFFANSRLHHLSTWKADLRLKFLKRIVKEKKIKTNILEKKMILHIDFDCFFATASCLNFPNLNINTDPIAVTHGGRTSDVASCNYVARSYGVRNGMWMGRAKDLCPEIKTLPYDFDSYEKHSNEFYNYLLSYDIFDSIFPVLIDEALVDISTFALLPSEDPTQSIVELCRKIRADVFKLTSCTVSVGASHNVLLAKLALKKAKPDNQLILNENIAEFLKSTRVQDLPGIGRKIKEKLLAQLHKSSNDEPVIEDLLNFDKLKLMKIFGSKTGSKLFEYARGIDHTSIAIDTSSPESLLGRKSISVDVNFGIRFDSVEQVEVFLMRISKELYSRLISLGICGSHLTLRLAKRAPGAPINPEKYLGMGICEFISKSSRLGVATNDWGIIGSEAKALYRMINTPVKDLRGISLTITKLEDVDAIKKSRQSRLQFTTASVLEKNEDTRSELNDANKPIRSPVLGAPNVKRPSLDTVQGQIDVPDDPNIDWEVFNSLPWDIRREIKRELERRHLGPSRLPSPIKPRGKFKEGKGFLQQLIPSQSNSIPKYVRVIETPNRSPSKSPSKRQRTSALPVKQSKENSYNESDSYSNTILNELPSSIREEVLKDIEYKKKIKKFDLVPLRDKVAAKYEEHMPSTDSVTLKWLNQQEKRNPIPHFLNKEATFEQMKFNIDNWIRTSLLQQGPHRDDVSAFLGYVFSLLKSGNCTRGLLLIEHIKKVLSFHEAVNNVSQVSESKLFVTEGIKDWQHCLNLIMIPQINTY</sequence>
<dbReference type="InterPro" id="IPR017961">
    <property type="entry name" value="DNA_pol_Y-fam_little_finger"/>
</dbReference>
<dbReference type="InterPro" id="IPR001126">
    <property type="entry name" value="UmuC"/>
</dbReference>
<dbReference type="GO" id="GO:0003887">
    <property type="term" value="F:DNA-directed DNA polymerase activity"/>
    <property type="evidence" value="ECO:0007669"/>
    <property type="project" value="InterPro"/>
</dbReference>
<dbReference type="EMBL" id="KV453914">
    <property type="protein sequence ID" value="ODV77810.1"/>
    <property type="molecule type" value="Genomic_DNA"/>
</dbReference>
<evidence type="ECO:0000256" key="15">
    <source>
        <dbReference type="ARBA" id="ARBA00081902"/>
    </source>
</evidence>
<evidence type="ECO:0000256" key="4">
    <source>
        <dbReference type="ARBA" id="ARBA00020399"/>
    </source>
</evidence>
<dbReference type="Pfam" id="PF21999">
    <property type="entry name" value="IMS_HHH_1"/>
    <property type="match status" value="1"/>
</dbReference>
<dbReference type="GO" id="GO:0006281">
    <property type="term" value="P:DNA repair"/>
    <property type="evidence" value="ECO:0007669"/>
    <property type="project" value="UniProtKB-KW"/>
</dbReference>
<evidence type="ECO:0000256" key="11">
    <source>
        <dbReference type="ARBA" id="ARBA00023125"/>
    </source>
</evidence>
<dbReference type="Gene3D" id="3.40.1170.60">
    <property type="match status" value="1"/>
</dbReference>
<dbReference type="Gene3D" id="3.40.50.10190">
    <property type="entry name" value="BRCT domain"/>
    <property type="match status" value="1"/>
</dbReference>
<dbReference type="Pfam" id="PF11799">
    <property type="entry name" value="IMS_C"/>
    <property type="match status" value="1"/>
</dbReference>
<evidence type="ECO:0000256" key="8">
    <source>
        <dbReference type="ARBA" id="ARBA00022723"/>
    </source>
</evidence>
<feature type="non-terminal residue" evidence="19">
    <location>
        <position position="1"/>
    </location>
</feature>
<evidence type="ECO:0000256" key="16">
    <source>
        <dbReference type="SAM" id="MobiDB-lite"/>
    </source>
</evidence>
<evidence type="ECO:0000256" key="6">
    <source>
        <dbReference type="ARBA" id="ARBA00022679"/>
    </source>
</evidence>
<dbReference type="Gene3D" id="6.10.250.1630">
    <property type="match status" value="1"/>
</dbReference>
<evidence type="ECO:0000313" key="20">
    <source>
        <dbReference type="Proteomes" id="UP000094285"/>
    </source>
</evidence>
<dbReference type="SUPFAM" id="SSF52113">
    <property type="entry name" value="BRCT domain"/>
    <property type="match status" value="1"/>
</dbReference>
<feature type="region of interest" description="Disordered" evidence="16">
    <location>
        <begin position="266"/>
        <end position="293"/>
    </location>
</feature>
<evidence type="ECO:0000256" key="13">
    <source>
        <dbReference type="ARBA" id="ARBA00023242"/>
    </source>
</evidence>
<evidence type="ECO:0000256" key="1">
    <source>
        <dbReference type="ARBA" id="ARBA00001946"/>
    </source>
</evidence>
<comment type="cofactor">
    <cofactor evidence="1">
        <name>Mg(2+)</name>
        <dbReference type="ChEBI" id="CHEBI:18420"/>
    </cofactor>
</comment>
<dbReference type="InterPro" id="IPR043502">
    <property type="entry name" value="DNA/RNA_pol_sf"/>
</dbReference>
<comment type="subcellular location">
    <subcellularLocation>
        <location evidence="2">Nucleus</location>
    </subcellularLocation>
</comment>
<gene>
    <name evidence="19" type="ORF">CANTADRAFT_42718</name>
</gene>
<keyword evidence="13" id="KW-0539">Nucleus</keyword>
<keyword evidence="12" id="KW-0234">DNA repair</keyword>
<dbReference type="InterPro" id="IPR036775">
    <property type="entry name" value="DNA_pol_Y-fam_lit_finger_sf"/>
</dbReference>
<dbReference type="Pfam" id="PF16589">
    <property type="entry name" value="BRCT_2"/>
    <property type="match status" value="1"/>
</dbReference>
<accession>A0A1E4SEA8</accession>
<keyword evidence="20" id="KW-1185">Reference proteome</keyword>
<dbReference type="Gene3D" id="1.10.150.20">
    <property type="entry name" value="5' to 3' exonuclease, C-terminal subdomain"/>
    <property type="match status" value="1"/>
</dbReference>
<proteinExistence type="inferred from homology"/>
<feature type="non-terminal residue" evidence="19">
    <location>
        <position position="1060"/>
    </location>
</feature>
<dbReference type="Gene3D" id="6.10.250.1490">
    <property type="match status" value="1"/>
</dbReference>
<evidence type="ECO:0000259" key="17">
    <source>
        <dbReference type="PROSITE" id="PS50172"/>
    </source>
</evidence>
<dbReference type="GO" id="GO:0042276">
    <property type="term" value="P:error-prone translesion synthesis"/>
    <property type="evidence" value="ECO:0007669"/>
    <property type="project" value="TreeGrafter"/>
</dbReference>
<dbReference type="InterPro" id="IPR036420">
    <property type="entry name" value="BRCT_dom_sf"/>
</dbReference>
<evidence type="ECO:0000256" key="9">
    <source>
        <dbReference type="ARBA" id="ARBA00022763"/>
    </source>
</evidence>
<dbReference type="FunFam" id="3.30.1490.100:FF:000001">
    <property type="entry name" value="DNA repair protein REV1"/>
    <property type="match status" value="1"/>
</dbReference>
<reference evidence="20" key="1">
    <citation type="submission" date="2016-05" db="EMBL/GenBank/DDBJ databases">
        <title>Comparative genomics of biotechnologically important yeasts.</title>
        <authorList>
            <consortium name="DOE Joint Genome Institute"/>
            <person name="Riley R."/>
            <person name="Haridas S."/>
            <person name="Wolfe K.H."/>
            <person name="Lopes M.R."/>
            <person name="Hittinger C.T."/>
            <person name="Goker M."/>
            <person name="Salamov A."/>
            <person name="Wisecaver J."/>
            <person name="Long T.M."/>
            <person name="Aerts A.L."/>
            <person name="Barry K."/>
            <person name="Choi C."/>
            <person name="Clum A."/>
            <person name="Coughlan A.Y."/>
            <person name="Deshpande S."/>
            <person name="Douglass A.P."/>
            <person name="Hanson S.J."/>
            <person name="Klenk H.-P."/>
            <person name="Labutti K."/>
            <person name="Lapidus A."/>
            <person name="Lindquist E."/>
            <person name="Lipzen A."/>
            <person name="Meier-Kolthoff J.P."/>
            <person name="Ohm R.A."/>
            <person name="Otillar R.P."/>
            <person name="Pangilinan J."/>
            <person name="Peng Y."/>
            <person name="Rokas A."/>
            <person name="Rosa C.A."/>
            <person name="Scheuner C."/>
            <person name="Sibirny A.A."/>
            <person name="Slot J.C."/>
            <person name="Stielow J.B."/>
            <person name="Sun H."/>
            <person name="Kurtzman C.P."/>
            <person name="Blackwell M."/>
            <person name="Grigoriev I.V."/>
            <person name="Jeffries T.W."/>
        </authorList>
    </citation>
    <scope>NUCLEOTIDE SEQUENCE [LARGE SCALE GENOMIC DNA]</scope>
    <source>
        <strain evidence="20">NRRL Y-17324</strain>
    </source>
</reference>
<dbReference type="STRING" id="984487.A0A1E4SEA8"/>
<dbReference type="SMART" id="SM00292">
    <property type="entry name" value="BRCT"/>
    <property type="match status" value="1"/>
</dbReference>
<keyword evidence="9" id="KW-0227">DNA damage</keyword>
<dbReference type="PROSITE" id="PS50173">
    <property type="entry name" value="UMUC"/>
    <property type="match status" value="1"/>
</dbReference>
<keyword evidence="10" id="KW-0460">Magnesium</keyword>
<dbReference type="GO" id="GO:0017125">
    <property type="term" value="F:deoxycytidyl transferase activity"/>
    <property type="evidence" value="ECO:0007669"/>
    <property type="project" value="TreeGrafter"/>
</dbReference>
<feature type="compositionally biased region" description="Low complexity" evidence="16">
    <location>
        <begin position="879"/>
        <end position="888"/>
    </location>
</feature>
<dbReference type="Proteomes" id="UP000094285">
    <property type="component" value="Unassembled WGS sequence"/>
</dbReference>
<dbReference type="PROSITE" id="PS50172">
    <property type="entry name" value="BRCT"/>
    <property type="match status" value="1"/>
</dbReference>
<comment type="similarity">
    <text evidence="3">Belongs to the DNA polymerase type-Y family.</text>
</comment>
<keyword evidence="5" id="KW-0237">DNA synthesis</keyword>
<dbReference type="InterPro" id="IPR053848">
    <property type="entry name" value="IMS_HHH_1"/>
</dbReference>
<evidence type="ECO:0000256" key="3">
    <source>
        <dbReference type="ARBA" id="ARBA00010945"/>
    </source>
</evidence>
<keyword evidence="11" id="KW-0238">DNA-binding</keyword>
<feature type="region of interest" description="Disordered" evidence="16">
    <location>
        <begin position="854"/>
        <end position="888"/>
    </location>
</feature>
<evidence type="ECO:0000256" key="5">
    <source>
        <dbReference type="ARBA" id="ARBA00022634"/>
    </source>
</evidence>
<dbReference type="GO" id="GO:0003684">
    <property type="term" value="F:damaged DNA binding"/>
    <property type="evidence" value="ECO:0007669"/>
    <property type="project" value="InterPro"/>
</dbReference>
<dbReference type="PANTHER" id="PTHR45990:SF1">
    <property type="entry name" value="DNA REPAIR PROTEIN REV1"/>
    <property type="match status" value="1"/>
</dbReference>
<evidence type="ECO:0000256" key="12">
    <source>
        <dbReference type="ARBA" id="ARBA00023204"/>
    </source>
</evidence>
<dbReference type="CDD" id="cd17719">
    <property type="entry name" value="BRCT_Rev1"/>
    <property type="match status" value="1"/>
</dbReference>
<protein>
    <recommendedName>
        <fullName evidence="4">DNA repair protein REV1</fullName>
    </recommendedName>
    <alternativeName>
        <fullName evidence="15">Reversionless protein 1</fullName>
    </alternativeName>
</protein>